<evidence type="ECO:0000313" key="1">
    <source>
        <dbReference type="Proteomes" id="UP000887563"/>
    </source>
</evidence>
<dbReference type="Proteomes" id="UP000887563">
    <property type="component" value="Unplaced"/>
</dbReference>
<dbReference type="AlphaFoldDB" id="A0A914NBM0"/>
<name>A0A914NBM0_MELIC</name>
<accession>A0A914NBM0</accession>
<reference evidence="2" key="1">
    <citation type="submission" date="2022-11" db="UniProtKB">
        <authorList>
            <consortium name="WormBaseParasite"/>
        </authorList>
    </citation>
    <scope>IDENTIFICATION</scope>
</reference>
<protein>
    <submittedName>
        <fullName evidence="2">Uncharacterized protein</fullName>
    </submittedName>
</protein>
<evidence type="ECO:0000313" key="2">
    <source>
        <dbReference type="WBParaSite" id="Minc3s04732g36902"/>
    </source>
</evidence>
<organism evidence="1 2">
    <name type="scientific">Meloidogyne incognita</name>
    <name type="common">Southern root-knot nematode worm</name>
    <name type="synonym">Oxyuris incognita</name>
    <dbReference type="NCBI Taxonomy" id="6306"/>
    <lineage>
        <taxon>Eukaryota</taxon>
        <taxon>Metazoa</taxon>
        <taxon>Ecdysozoa</taxon>
        <taxon>Nematoda</taxon>
        <taxon>Chromadorea</taxon>
        <taxon>Rhabditida</taxon>
        <taxon>Tylenchina</taxon>
        <taxon>Tylenchomorpha</taxon>
        <taxon>Tylenchoidea</taxon>
        <taxon>Meloidogynidae</taxon>
        <taxon>Meloidogyninae</taxon>
        <taxon>Meloidogyne</taxon>
        <taxon>Meloidogyne incognita group</taxon>
    </lineage>
</organism>
<proteinExistence type="predicted"/>
<sequence>MLYRLNWPKINDILEGFELESLPSSSFTASNSVRRASSLRGSEDTEGMETLVSLQKIHICERFGWKLSKQILIRKKKIS</sequence>
<dbReference type="WBParaSite" id="Minc3s04732g36902">
    <property type="protein sequence ID" value="Minc3s04732g36902"/>
    <property type="gene ID" value="Minc3s04732g36902"/>
</dbReference>
<keyword evidence="1" id="KW-1185">Reference proteome</keyword>